<dbReference type="RefSeq" id="WP_119034530.1">
    <property type="nucleotide sequence ID" value="NZ_QXDC01000002.1"/>
</dbReference>
<dbReference type="GO" id="GO:0016740">
    <property type="term" value="F:transferase activity"/>
    <property type="evidence" value="ECO:0007669"/>
    <property type="project" value="UniProtKB-KW"/>
</dbReference>
<accession>A0A397PKU3</accession>
<keyword evidence="2" id="KW-0808">Transferase</keyword>
<keyword evidence="3" id="KW-1185">Reference proteome</keyword>
<dbReference type="PANTHER" id="PTHR36836">
    <property type="entry name" value="COLANIC ACID BIOSYNTHESIS PROTEIN WCAK"/>
    <property type="match status" value="1"/>
</dbReference>
<dbReference type="InterPro" id="IPR007345">
    <property type="entry name" value="Polysacch_pyruvyl_Trfase"/>
</dbReference>
<feature type="domain" description="Polysaccharide pyruvyl transferase" evidence="1">
    <location>
        <begin position="93"/>
        <end position="329"/>
    </location>
</feature>
<dbReference type="PANTHER" id="PTHR36836:SF1">
    <property type="entry name" value="COLANIC ACID BIOSYNTHESIS PROTEIN WCAK"/>
    <property type="match status" value="1"/>
</dbReference>
<name>A0A397PKU3_9SPHN</name>
<dbReference type="Pfam" id="PF04230">
    <property type="entry name" value="PS_pyruv_trans"/>
    <property type="match status" value="1"/>
</dbReference>
<sequence>MNEIFRAASELAASDLTKEALIKHAYNIFLLRDPSDADIAFHASKEWEHNEEFIGALVGSDEFRQLARMGHNFLLAPRMRKRVLLFGAYGNGNIGDAIQAESLRRHLEIVRPDLEVWAYSEIPGRYPFRHDRVLPPGAFLRSPAVNQFDAIIVGGGGLLSHPHAPLFDESWQSMVAVPVVILGVGASKPVCERSKVLLQKASFISGRDTSSIDALKGYRDDVQLVPDPVLCDPFYQRKTIGQGKLFVIKHGTEKELVAARQHFDPKHDAACFIEPSLDITVSRHFPEAVPISSVDDLVEMIDAHHLVISTRYHGCILAILRGKAVVGIREQKSKELLARYAAGSRFYPSFSVMSGTDISTDGSNDRLLADDRFALLAALNTALRTAGL</sequence>
<proteinExistence type="predicted"/>
<gene>
    <name evidence="2" type="ORF">DFR49_0839</name>
</gene>
<evidence type="ECO:0000259" key="1">
    <source>
        <dbReference type="Pfam" id="PF04230"/>
    </source>
</evidence>
<protein>
    <submittedName>
        <fullName evidence="2">Polysaccharide pyruvyl transferase WcaK-like protein</fullName>
    </submittedName>
</protein>
<dbReference type="EMBL" id="QXDC01000002">
    <property type="protein sequence ID" value="RIA46301.1"/>
    <property type="molecule type" value="Genomic_DNA"/>
</dbReference>
<dbReference type="OrthoDB" id="8480913at2"/>
<dbReference type="Proteomes" id="UP000266568">
    <property type="component" value="Unassembled WGS sequence"/>
</dbReference>
<reference evidence="2 3" key="1">
    <citation type="submission" date="2018-08" db="EMBL/GenBank/DDBJ databases">
        <title>Genomic Encyclopedia of Type Strains, Phase IV (KMG-IV): sequencing the most valuable type-strain genomes for metagenomic binning, comparative biology and taxonomic classification.</title>
        <authorList>
            <person name="Goeker M."/>
        </authorList>
    </citation>
    <scope>NUCLEOTIDE SEQUENCE [LARGE SCALE GENOMIC DNA]</scope>
    <source>
        <strain evidence="2 3">DSM 25527</strain>
    </source>
</reference>
<evidence type="ECO:0000313" key="2">
    <source>
        <dbReference type="EMBL" id="RIA46301.1"/>
    </source>
</evidence>
<evidence type="ECO:0000313" key="3">
    <source>
        <dbReference type="Proteomes" id="UP000266568"/>
    </source>
</evidence>
<organism evidence="2 3">
    <name type="scientific">Hephaestia caeni</name>
    <dbReference type="NCBI Taxonomy" id="645617"/>
    <lineage>
        <taxon>Bacteria</taxon>
        <taxon>Pseudomonadati</taxon>
        <taxon>Pseudomonadota</taxon>
        <taxon>Alphaproteobacteria</taxon>
        <taxon>Sphingomonadales</taxon>
        <taxon>Sphingomonadaceae</taxon>
        <taxon>Hephaestia</taxon>
    </lineage>
</organism>
<dbReference type="AlphaFoldDB" id="A0A397PKU3"/>
<comment type="caution">
    <text evidence="2">The sequence shown here is derived from an EMBL/GenBank/DDBJ whole genome shotgun (WGS) entry which is preliminary data.</text>
</comment>